<protein>
    <submittedName>
        <fullName evidence="1">Uncharacterized protein</fullName>
    </submittedName>
</protein>
<gene>
    <name evidence="1" type="ORF">DPMN_086455</name>
</gene>
<sequence>MFQHDEYEAIYRSFKITQQRNLLRKEILMGRIPVSALREFDRAQKKKIYESYGPDSLMAAYFK</sequence>
<dbReference type="Proteomes" id="UP000828390">
    <property type="component" value="Unassembled WGS sequence"/>
</dbReference>
<dbReference type="AlphaFoldDB" id="A0A9D4QVZ5"/>
<evidence type="ECO:0000313" key="1">
    <source>
        <dbReference type="EMBL" id="KAH3844200.1"/>
    </source>
</evidence>
<dbReference type="EMBL" id="JAIWYP010000003">
    <property type="protein sequence ID" value="KAH3844200.1"/>
    <property type="molecule type" value="Genomic_DNA"/>
</dbReference>
<accession>A0A9D4QVZ5</accession>
<keyword evidence="2" id="KW-1185">Reference proteome</keyword>
<reference evidence="1" key="2">
    <citation type="submission" date="2020-11" db="EMBL/GenBank/DDBJ databases">
        <authorList>
            <person name="McCartney M.A."/>
            <person name="Auch B."/>
            <person name="Kono T."/>
            <person name="Mallez S."/>
            <person name="Becker A."/>
            <person name="Gohl D.M."/>
            <person name="Silverstein K.A.T."/>
            <person name="Koren S."/>
            <person name="Bechman K.B."/>
            <person name="Herman A."/>
            <person name="Abrahante J.E."/>
            <person name="Garbe J."/>
        </authorList>
    </citation>
    <scope>NUCLEOTIDE SEQUENCE</scope>
    <source>
        <strain evidence="1">Duluth1</strain>
        <tissue evidence="1">Whole animal</tissue>
    </source>
</reference>
<comment type="caution">
    <text evidence="1">The sequence shown here is derived from an EMBL/GenBank/DDBJ whole genome shotgun (WGS) entry which is preliminary data.</text>
</comment>
<organism evidence="1 2">
    <name type="scientific">Dreissena polymorpha</name>
    <name type="common">Zebra mussel</name>
    <name type="synonym">Mytilus polymorpha</name>
    <dbReference type="NCBI Taxonomy" id="45954"/>
    <lineage>
        <taxon>Eukaryota</taxon>
        <taxon>Metazoa</taxon>
        <taxon>Spiralia</taxon>
        <taxon>Lophotrochozoa</taxon>
        <taxon>Mollusca</taxon>
        <taxon>Bivalvia</taxon>
        <taxon>Autobranchia</taxon>
        <taxon>Heteroconchia</taxon>
        <taxon>Euheterodonta</taxon>
        <taxon>Imparidentia</taxon>
        <taxon>Neoheterodontei</taxon>
        <taxon>Myida</taxon>
        <taxon>Dreissenoidea</taxon>
        <taxon>Dreissenidae</taxon>
        <taxon>Dreissena</taxon>
    </lineage>
</organism>
<reference evidence="1" key="1">
    <citation type="journal article" date="2019" name="bioRxiv">
        <title>The Genome of the Zebra Mussel, Dreissena polymorpha: A Resource for Invasive Species Research.</title>
        <authorList>
            <person name="McCartney M.A."/>
            <person name="Auch B."/>
            <person name="Kono T."/>
            <person name="Mallez S."/>
            <person name="Zhang Y."/>
            <person name="Obille A."/>
            <person name="Becker A."/>
            <person name="Abrahante J.E."/>
            <person name="Garbe J."/>
            <person name="Badalamenti J.P."/>
            <person name="Herman A."/>
            <person name="Mangelson H."/>
            <person name="Liachko I."/>
            <person name="Sullivan S."/>
            <person name="Sone E.D."/>
            <person name="Koren S."/>
            <person name="Silverstein K.A.T."/>
            <person name="Beckman K.B."/>
            <person name="Gohl D.M."/>
        </authorList>
    </citation>
    <scope>NUCLEOTIDE SEQUENCE</scope>
    <source>
        <strain evidence="1">Duluth1</strain>
        <tissue evidence="1">Whole animal</tissue>
    </source>
</reference>
<evidence type="ECO:0000313" key="2">
    <source>
        <dbReference type="Proteomes" id="UP000828390"/>
    </source>
</evidence>
<name>A0A9D4QVZ5_DREPO</name>
<proteinExistence type="predicted"/>